<dbReference type="AlphaFoldDB" id="U6MW43"/>
<organism evidence="3 4">
    <name type="scientific">Eimeria necatrix</name>
    <dbReference type="NCBI Taxonomy" id="51315"/>
    <lineage>
        <taxon>Eukaryota</taxon>
        <taxon>Sar</taxon>
        <taxon>Alveolata</taxon>
        <taxon>Apicomplexa</taxon>
        <taxon>Conoidasida</taxon>
        <taxon>Coccidia</taxon>
        <taxon>Eucoccidiorida</taxon>
        <taxon>Eimeriorina</taxon>
        <taxon>Eimeriidae</taxon>
        <taxon>Eimeria</taxon>
    </lineage>
</organism>
<keyword evidence="2" id="KW-0472">Membrane</keyword>
<keyword evidence="2" id="KW-1133">Transmembrane helix</keyword>
<evidence type="ECO:0008006" key="5">
    <source>
        <dbReference type="Google" id="ProtNLM"/>
    </source>
</evidence>
<dbReference type="OrthoDB" id="346600at2759"/>
<evidence type="ECO:0000313" key="3">
    <source>
        <dbReference type="EMBL" id="CDJ67223.1"/>
    </source>
</evidence>
<feature type="compositionally biased region" description="Polar residues" evidence="1">
    <location>
        <begin position="34"/>
        <end position="43"/>
    </location>
</feature>
<name>U6MW43_9EIME</name>
<reference evidence="3" key="1">
    <citation type="submission" date="2013-10" db="EMBL/GenBank/DDBJ databases">
        <title>Genomic analysis of the causative agents of coccidiosis in chickens.</title>
        <authorList>
            <person name="Reid A.J."/>
            <person name="Blake D."/>
            <person name="Billington K."/>
            <person name="Browne H."/>
            <person name="Dunn M."/>
            <person name="Hung S."/>
            <person name="Kawahara F."/>
            <person name="Miranda-Saavedra D."/>
            <person name="Mourier T."/>
            <person name="Nagra H."/>
            <person name="Otto T.D."/>
            <person name="Rawlings N."/>
            <person name="Sanchez A."/>
            <person name="Sanders M."/>
            <person name="Subramaniam C."/>
            <person name="Tay Y."/>
            <person name="Dear P."/>
            <person name="Doerig C."/>
            <person name="Gruber A."/>
            <person name="Parkinson J."/>
            <person name="Shirley M."/>
            <person name="Wan K.L."/>
            <person name="Berriman M."/>
            <person name="Tomley F."/>
            <person name="Pain A."/>
        </authorList>
    </citation>
    <scope>NUCLEOTIDE SEQUENCE [LARGE SCALE GENOMIC DNA]</scope>
    <source>
        <strain evidence="3">Houghton</strain>
    </source>
</reference>
<evidence type="ECO:0000313" key="4">
    <source>
        <dbReference type="Proteomes" id="UP000030754"/>
    </source>
</evidence>
<proteinExistence type="predicted"/>
<evidence type="ECO:0000256" key="1">
    <source>
        <dbReference type="SAM" id="MobiDB-lite"/>
    </source>
</evidence>
<dbReference type="VEuPathDB" id="ToxoDB:ENH_00032380"/>
<sequence length="578" mass="62218">MTVLPAEHETHAPRIQQADLLGPVIQQVDLSDGHVSNSSSTEVPSDGAVPSARSESHRKHNRAPRALTWLLPAYVLGLFIVVSLCSRIGQNVTGSGLTGRRLASMGGPAGVELDADQLAELCVEMGEWRPEEPYYGTGRASPAIVDMFFESLNVLPQDSPSISGMNPSAGLSRGPPELAGGQSVYGQGLVFPLQNMNEWGAPVGQQYPLSTPGVGTSSMVPQVAVHDLQSQCVQVPVQYSAYSIAPALSSQAYLQPEGQQQTVIYYSGGYGQSQQAAVQAVGPQELHQQGLLCFSNVAPSKPPPVPTQSRPVARGNIQSLIDSLSNNPSAWIPGNNQEQGVEEQEASPTRSISPSFDEDLSSLSSADSEAGCSRAARGRDSLAGSGERGLTSRRDSENADGDLREMPQRGSSLFFEHLLAVRNILLKEQISNRDAKELVTCAAALINHARVRLTRTLDYQKPSRALESLGRRFLVFDALYAISRGLGSNRHWQKWCSQLAAVVPTDYEYNASAVLSFKAIKYLELARQIATALKKYKVGEAPSAEEVATIKNALLGADESPVYFRAAKWKVLCSYSKS</sequence>
<feature type="transmembrane region" description="Helical" evidence="2">
    <location>
        <begin position="66"/>
        <end position="84"/>
    </location>
</feature>
<dbReference type="GeneID" id="25473402"/>
<feature type="compositionally biased region" description="Basic and acidic residues" evidence="1">
    <location>
        <begin position="390"/>
        <end position="405"/>
    </location>
</feature>
<dbReference type="RefSeq" id="XP_013435690.1">
    <property type="nucleotide sequence ID" value="XM_013580236.1"/>
</dbReference>
<accession>U6MW43</accession>
<keyword evidence="2" id="KW-0812">Transmembrane</keyword>
<gene>
    <name evidence="3" type="ORF">ENH_00032380</name>
</gene>
<feature type="compositionally biased region" description="Low complexity" evidence="1">
    <location>
        <begin position="361"/>
        <end position="370"/>
    </location>
</feature>
<evidence type="ECO:0000256" key="2">
    <source>
        <dbReference type="SAM" id="Phobius"/>
    </source>
</evidence>
<dbReference type="Proteomes" id="UP000030754">
    <property type="component" value="Unassembled WGS sequence"/>
</dbReference>
<protein>
    <recommendedName>
        <fullName evidence="5">Transmembrane protein</fullName>
    </recommendedName>
</protein>
<feature type="region of interest" description="Disordered" evidence="1">
    <location>
        <begin position="324"/>
        <end position="405"/>
    </location>
</feature>
<keyword evidence="4" id="KW-1185">Reference proteome</keyword>
<reference evidence="3" key="2">
    <citation type="submission" date="2013-10" db="EMBL/GenBank/DDBJ databases">
        <authorList>
            <person name="Aslett M."/>
        </authorList>
    </citation>
    <scope>NUCLEOTIDE SEQUENCE [LARGE SCALE GENOMIC DNA]</scope>
    <source>
        <strain evidence="3">Houghton</strain>
    </source>
</reference>
<feature type="region of interest" description="Disordered" evidence="1">
    <location>
        <begin position="31"/>
        <end position="61"/>
    </location>
</feature>
<dbReference type="EMBL" id="HG724201">
    <property type="protein sequence ID" value="CDJ67223.1"/>
    <property type="molecule type" value="Genomic_DNA"/>
</dbReference>